<dbReference type="PROSITE" id="PS50118">
    <property type="entry name" value="HMG_BOX_2"/>
    <property type="match status" value="1"/>
</dbReference>
<keyword evidence="1 3" id="KW-0238">DNA-binding</keyword>
<feature type="DNA-binding region" description="HMG box" evidence="3">
    <location>
        <begin position="104"/>
        <end position="172"/>
    </location>
</feature>
<protein>
    <submittedName>
        <fullName evidence="6">1001_t:CDS:1</fullName>
    </submittedName>
</protein>
<feature type="region of interest" description="Disordered" evidence="4">
    <location>
        <begin position="171"/>
        <end position="203"/>
    </location>
</feature>
<evidence type="ECO:0000313" key="6">
    <source>
        <dbReference type="EMBL" id="CAG8673779.1"/>
    </source>
</evidence>
<dbReference type="GO" id="GO:0001228">
    <property type="term" value="F:DNA-binding transcription activator activity, RNA polymerase II-specific"/>
    <property type="evidence" value="ECO:0007669"/>
    <property type="project" value="TreeGrafter"/>
</dbReference>
<organism evidence="6 7">
    <name type="scientific">Cetraspora pellucida</name>
    <dbReference type="NCBI Taxonomy" id="1433469"/>
    <lineage>
        <taxon>Eukaryota</taxon>
        <taxon>Fungi</taxon>
        <taxon>Fungi incertae sedis</taxon>
        <taxon>Mucoromycota</taxon>
        <taxon>Glomeromycotina</taxon>
        <taxon>Glomeromycetes</taxon>
        <taxon>Diversisporales</taxon>
        <taxon>Gigasporaceae</taxon>
        <taxon>Cetraspora</taxon>
    </lineage>
</organism>
<proteinExistence type="predicted"/>
<sequence>MDEEIRRKYCGLLMFDVIPPSSLYKSNGKGNSSTLTIDHTTSLENSSIRTQDNFVFTSFLEPIRVKPQNPIKIKHITSNVMVSDSNNDVEKAPNIVQPSSEDRTPRPPNAFILYRRAKQPEVTQKYGNISNAKISKILANLWRNESEDVKHYWQKMADRKKMEHMLAHPGYVYRPKKPGGNKKKKDRRTSKVKVSPKESPGPLIPLCDSPAPNSIVSDSSQVPAAPSVDPSSPYIFYDCHFENYSQITPSIFSNNDIGYDNYVYSNYIDCNDYNDYNNYNVIEPNNFFDVQQYQNDKDYSYHYE</sequence>
<feature type="non-terminal residue" evidence="6">
    <location>
        <position position="304"/>
    </location>
</feature>
<dbReference type="PANTHER" id="PTHR10270:SF161">
    <property type="entry name" value="SEX-DETERMINING REGION Y PROTEIN"/>
    <property type="match status" value="1"/>
</dbReference>
<dbReference type="Gene3D" id="1.10.30.10">
    <property type="entry name" value="High mobility group box domain"/>
    <property type="match status" value="1"/>
</dbReference>
<dbReference type="InterPro" id="IPR036910">
    <property type="entry name" value="HMG_box_dom_sf"/>
</dbReference>
<dbReference type="InterPro" id="IPR050140">
    <property type="entry name" value="SRY-related_HMG-box_TF-like"/>
</dbReference>
<keyword evidence="7" id="KW-1185">Reference proteome</keyword>
<evidence type="ECO:0000259" key="5">
    <source>
        <dbReference type="PROSITE" id="PS50118"/>
    </source>
</evidence>
<dbReference type="Pfam" id="PF00505">
    <property type="entry name" value="HMG_box"/>
    <property type="match status" value="1"/>
</dbReference>
<dbReference type="GO" id="GO:0000978">
    <property type="term" value="F:RNA polymerase II cis-regulatory region sequence-specific DNA binding"/>
    <property type="evidence" value="ECO:0007669"/>
    <property type="project" value="TreeGrafter"/>
</dbReference>
<dbReference type="EMBL" id="CAJVQA010008568">
    <property type="protein sequence ID" value="CAG8673779.1"/>
    <property type="molecule type" value="Genomic_DNA"/>
</dbReference>
<evidence type="ECO:0000313" key="7">
    <source>
        <dbReference type="Proteomes" id="UP000789759"/>
    </source>
</evidence>
<keyword evidence="3" id="KW-0539">Nucleus</keyword>
<dbReference type="SMART" id="SM00398">
    <property type="entry name" value="HMG"/>
    <property type="match status" value="1"/>
</dbReference>
<keyword evidence="2" id="KW-0804">Transcription</keyword>
<dbReference type="CDD" id="cd01389">
    <property type="entry name" value="HMG-box_ROX1-like"/>
    <property type="match status" value="1"/>
</dbReference>
<dbReference type="OrthoDB" id="6247875at2759"/>
<dbReference type="GO" id="GO:0030154">
    <property type="term" value="P:cell differentiation"/>
    <property type="evidence" value="ECO:0007669"/>
    <property type="project" value="TreeGrafter"/>
</dbReference>
<accession>A0A9N9HB90</accession>
<name>A0A9N9HB90_9GLOM</name>
<dbReference type="GO" id="GO:0005634">
    <property type="term" value="C:nucleus"/>
    <property type="evidence" value="ECO:0007669"/>
    <property type="project" value="UniProtKB-UniRule"/>
</dbReference>
<dbReference type="PANTHER" id="PTHR10270">
    <property type="entry name" value="SOX TRANSCRIPTION FACTOR"/>
    <property type="match status" value="1"/>
</dbReference>
<dbReference type="InterPro" id="IPR009071">
    <property type="entry name" value="HMG_box_dom"/>
</dbReference>
<evidence type="ECO:0000256" key="1">
    <source>
        <dbReference type="ARBA" id="ARBA00023125"/>
    </source>
</evidence>
<evidence type="ECO:0000256" key="4">
    <source>
        <dbReference type="SAM" id="MobiDB-lite"/>
    </source>
</evidence>
<evidence type="ECO:0000256" key="3">
    <source>
        <dbReference type="PROSITE-ProRule" id="PRU00267"/>
    </source>
</evidence>
<evidence type="ECO:0000256" key="2">
    <source>
        <dbReference type="ARBA" id="ARBA00023163"/>
    </source>
</evidence>
<gene>
    <name evidence="6" type="ORF">CPELLU_LOCUS10411</name>
</gene>
<feature type="domain" description="HMG box" evidence="5">
    <location>
        <begin position="104"/>
        <end position="172"/>
    </location>
</feature>
<dbReference type="SUPFAM" id="SSF47095">
    <property type="entry name" value="HMG-box"/>
    <property type="match status" value="1"/>
</dbReference>
<dbReference type="Proteomes" id="UP000789759">
    <property type="component" value="Unassembled WGS sequence"/>
</dbReference>
<comment type="caution">
    <text evidence="6">The sequence shown here is derived from an EMBL/GenBank/DDBJ whole genome shotgun (WGS) entry which is preliminary data.</text>
</comment>
<feature type="compositionally biased region" description="Basic residues" evidence="4">
    <location>
        <begin position="174"/>
        <end position="191"/>
    </location>
</feature>
<dbReference type="AlphaFoldDB" id="A0A9N9HB90"/>
<reference evidence="6" key="1">
    <citation type="submission" date="2021-06" db="EMBL/GenBank/DDBJ databases">
        <authorList>
            <person name="Kallberg Y."/>
            <person name="Tangrot J."/>
            <person name="Rosling A."/>
        </authorList>
    </citation>
    <scope>NUCLEOTIDE SEQUENCE</scope>
    <source>
        <strain evidence="6">FL966</strain>
    </source>
</reference>